<proteinExistence type="predicted"/>
<dbReference type="AlphaFoldDB" id="A0A9W8WU70"/>
<dbReference type="Proteomes" id="UP001140562">
    <property type="component" value="Unassembled WGS sequence"/>
</dbReference>
<keyword evidence="2" id="KW-1185">Reference proteome</keyword>
<evidence type="ECO:0008006" key="3">
    <source>
        <dbReference type="Google" id="ProtNLM"/>
    </source>
</evidence>
<dbReference type="OrthoDB" id="3140657at2759"/>
<gene>
    <name evidence="1" type="ORF">N0V87_007766</name>
</gene>
<organism evidence="1 2">
    <name type="scientific">Didymella glomerata</name>
    <dbReference type="NCBI Taxonomy" id="749621"/>
    <lineage>
        <taxon>Eukaryota</taxon>
        <taxon>Fungi</taxon>
        <taxon>Dikarya</taxon>
        <taxon>Ascomycota</taxon>
        <taxon>Pezizomycotina</taxon>
        <taxon>Dothideomycetes</taxon>
        <taxon>Pleosporomycetidae</taxon>
        <taxon>Pleosporales</taxon>
        <taxon>Pleosporineae</taxon>
        <taxon>Didymellaceae</taxon>
        <taxon>Didymella</taxon>
    </lineage>
</organism>
<comment type="caution">
    <text evidence="1">The sequence shown here is derived from an EMBL/GenBank/DDBJ whole genome shotgun (WGS) entry which is preliminary data.</text>
</comment>
<reference evidence="1" key="1">
    <citation type="submission" date="2022-10" db="EMBL/GenBank/DDBJ databases">
        <title>Tapping the CABI collections for fungal endophytes: first genome assemblies for Collariella, Neodidymelliopsis, Ascochyta clinopodiicola, Didymella pomorum, Didymosphaeria variabile, Neocosmospora piperis and Neocucurbitaria cava.</title>
        <authorList>
            <person name="Hill R."/>
        </authorList>
    </citation>
    <scope>NUCLEOTIDE SEQUENCE</scope>
    <source>
        <strain evidence="1">IMI 360193</strain>
    </source>
</reference>
<protein>
    <recommendedName>
        <fullName evidence="3">F-box domain-containing protein</fullName>
    </recommendedName>
</protein>
<dbReference type="PANTHER" id="PTHR42057:SF2">
    <property type="entry name" value="F-BOX DOMAIN PROTEIN (AFU_ORTHOLOGUE AFUA_4G00200)-RELATED"/>
    <property type="match status" value="1"/>
</dbReference>
<name>A0A9W8WU70_9PLEO</name>
<dbReference type="Gene3D" id="3.80.10.10">
    <property type="entry name" value="Ribonuclease Inhibitor"/>
    <property type="match status" value="1"/>
</dbReference>
<accession>A0A9W8WU70</accession>
<dbReference type="EMBL" id="JAPEUV010000099">
    <property type="protein sequence ID" value="KAJ4333211.1"/>
    <property type="molecule type" value="Genomic_DNA"/>
</dbReference>
<dbReference type="PANTHER" id="PTHR42057">
    <property type="entry name" value="F-BOX DOMAIN PROTEIN (AFU_ORTHOLOGUE AFUA_4G00200)"/>
    <property type="match status" value="1"/>
</dbReference>
<sequence length="457" mass="52812">MSSQSQSDFLSLPPELIENIIRQVALKRDLAGMRMTCKTLDKPAANELFKFVYLSPSEEDVHAWNSISEHEIVRRIPRHAVIHTQSDIEDHGDSSGDRERDEIGKDFKSALSALSRYPNLDSVEIGFTPECKGRDIEYWEEEPAESIDQRVYMLKLVCKAIKDRAANKENKTIRRLTITNLQNCPVPDLTSCELFRGVMSHLEELHISLVQEYNEHGPDHDYTKIELQTFPAHFLGDWLKPISENLKALSIYHKNENWGPFPGYFDFSGIDFSKLETLALGYYTLAHDSDLDWIVGIKSLRKLVLHNCMIASYIRIIDGNMAAWKPLKQDWIPMPSEDGDADDDGIFKFEGRWSSYLDRIADGLPNLNDFRFDQGGQFHNTPYGVEERDVCDVRIFPKRYVVFDNGILPTHWTEAEDDGELYTWLEDEDGFPNLHEQCMEEDQKSLDRLLEKTRSKR</sequence>
<evidence type="ECO:0000313" key="1">
    <source>
        <dbReference type="EMBL" id="KAJ4333211.1"/>
    </source>
</evidence>
<dbReference type="SUPFAM" id="SSF52047">
    <property type="entry name" value="RNI-like"/>
    <property type="match status" value="1"/>
</dbReference>
<evidence type="ECO:0000313" key="2">
    <source>
        <dbReference type="Proteomes" id="UP001140562"/>
    </source>
</evidence>
<dbReference type="InterPro" id="IPR032675">
    <property type="entry name" value="LRR_dom_sf"/>
</dbReference>